<sequence length="83" mass="8940">MLLGGFQATPFIFPPSLSANSFQVFSSWVMLIVVMAATTACDSLQIPGSSCLSEAVTVSIYQGLQFADHCVKFGRMGELEETE</sequence>
<evidence type="ECO:0000313" key="2">
    <source>
        <dbReference type="Proteomes" id="UP000176998"/>
    </source>
</evidence>
<dbReference type="AlphaFoldDB" id="A0A1G4BPA3"/>
<protein>
    <submittedName>
        <fullName evidence="1">Uncharacterized protein</fullName>
    </submittedName>
</protein>
<dbReference type="Proteomes" id="UP000176998">
    <property type="component" value="Unassembled WGS sequence"/>
</dbReference>
<comment type="caution">
    <text evidence="1">The sequence shown here is derived from an EMBL/GenBank/DDBJ whole genome shotgun (WGS) entry which is preliminary data.</text>
</comment>
<dbReference type="GeneID" id="34554511"/>
<accession>A0A1G4BPA3</accession>
<evidence type="ECO:0000313" key="1">
    <source>
        <dbReference type="EMBL" id="OHF03292.1"/>
    </source>
</evidence>
<keyword evidence="2" id="KW-1185">Reference proteome</keyword>
<gene>
    <name evidence="1" type="ORF">CORC01_01345</name>
</gene>
<proteinExistence type="predicted"/>
<name>A0A1G4BPA3_9PEZI</name>
<dbReference type="RefSeq" id="XP_022480429.1">
    <property type="nucleotide sequence ID" value="XM_022613001.1"/>
</dbReference>
<reference evidence="1 2" key="1">
    <citation type="submission" date="2016-09" db="EMBL/GenBank/DDBJ databases">
        <authorList>
            <person name="Capua I."/>
            <person name="De Benedictis P."/>
            <person name="Joannis T."/>
            <person name="Lombin L.H."/>
            <person name="Cattoli G."/>
        </authorList>
    </citation>
    <scope>NUCLEOTIDE SEQUENCE [LARGE SCALE GENOMIC DNA]</scope>
    <source>
        <strain evidence="1 2">IMI 309357</strain>
    </source>
</reference>
<organism evidence="1 2">
    <name type="scientific">Colletotrichum orchidophilum</name>
    <dbReference type="NCBI Taxonomy" id="1209926"/>
    <lineage>
        <taxon>Eukaryota</taxon>
        <taxon>Fungi</taxon>
        <taxon>Dikarya</taxon>
        <taxon>Ascomycota</taxon>
        <taxon>Pezizomycotina</taxon>
        <taxon>Sordariomycetes</taxon>
        <taxon>Hypocreomycetidae</taxon>
        <taxon>Glomerellales</taxon>
        <taxon>Glomerellaceae</taxon>
        <taxon>Colletotrichum</taxon>
    </lineage>
</organism>
<dbReference type="EMBL" id="MJBS01000007">
    <property type="protein sequence ID" value="OHF03292.1"/>
    <property type="molecule type" value="Genomic_DNA"/>
</dbReference>